<keyword evidence="2" id="KW-1185">Reference proteome</keyword>
<sequence length="42" mass="5086">MFSFRELLLTFTFNYMSVYLIRKQTLENYVRFNARSAGSLQE</sequence>
<reference evidence="1 2" key="1">
    <citation type="submission" date="2017-05" db="EMBL/GenBank/DDBJ databases">
        <authorList>
            <person name="Varghese N."/>
            <person name="Submissions S."/>
        </authorList>
    </citation>
    <scope>NUCLEOTIDE SEQUENCE [LARGE SCALE GENOMIC DNA]</scope>
    <source>
        <strain evidence="1 2">DSM 19036</strain>
    </source>
</reference>
<proteinExistence type="predicted"/>
<dbReference type="AlphaFoldDB" id="A0A521FGN6"/>
<accession>A0A521FGN6</accession>
<gene>
    <name evidence="1" type="ORF">SAMN06265348_112105</name>
</gene>
<evidence type="ECO:0000313" key="1">
    <source>
        <dbReference type="EMBL" id="SMO95347.1"/>
    </source>
</evidence>
<protein>
    <submittedName>
        <fullName evidence="1">Uncharacterized protein</fullName>
    </submittedName>
</protein>
<dbReference type="EMBL" id="FXTN01000012">
    <property type="protein sequence ID" value="SMO95347.1"/>
    <property type="molecule type" value="Genomic_DNA"/>
</dbReference>
<dbReference type="Proteomes" id="UP000320300">
    <property type="component" value="Unassembled WGS sequence"/>
</dbReference>
<evidence type="ECO:0000313" key="2">
    <source>
        <dbReference type="Proteomes" id="UP000320300"/>
    </source>
</evidence>
<organism evidence="1 2">
    <name type="scientific">Pedobacter westerhofensis</name>
    <dbReference type="NCBI Taxonomy" id="425512"/>
    <lineage>
        <taxon>Bacteria</taxon>
        <taxon>Pseudomonadati</taxon>
        <taxon>Bacteroidota</taxon>
        <taxon>Sphingobacteriia</taxon>
        <taxon>Sphingobacteriales</taxon>
        <taxon>Sphingobacteriaceae</taxon>
        <taxon>Pedobacter</taxon>
    </lineage>
</organism>
<name>A0A521FGN6_9SPHI</name>